<evidence type="ECO:0000313" key="3">
    <source>
        <dbReference type="Proteomes" id="UP000800200"/>
    </source>
</evidence>
<sequence>LTTFTLIAASFKVLLFIYYLIYYFYLLFVFYINNILQKYLNCFYTFYINNILVYSYTCAKYKEYFYLILKSL</sequence>
<dbReference type="Proteomes" id="UP000800200">
    <property type="component" value="Unassembled WGS sequence"/>
</dbReference>
<dbReference type="EMBL" id="ML994648">
    <property type="protein sequence ID" value="KAF2182327.1"/>
    <property type="molecule type" value="Genomic_DNA"/>
</dbReference>
<name>A0A6A6DRS9_9PEZI</name>
<keyword evidence="1" id="KW-1133">Transmembrane helix</keyword>
<feature type="transmembrane region" description="Helical" evidence="1">
    <location>
        <begin position="6"/>
        <end position="32"/>
    </location>
</feature>
<keyword evidence="1" id="KW-0472">Membrane</keyword>
<gene>
    <name evidence="2" type="ORF">K469DRAFT_586400</name>
</gene>
<organism evidence="2 3">
    <name type="scientific">Zopfia rhizophila CBS 207.26</name>
    <dbReference type="NCBI Taxonomy" id="1314779"/>
    <lineage>
        <taxon>Eukaryota</taxon>
        <taxon>Fungi</taxon>
        <taxon>Dikarya</taxon>
        <taxon>Ascomycota</taxon>
        <taxon>Pezizomycotina</taxon>
        <taxon>Dothideomycetes</taxon>
        <taxon>Dothideomycetes incertae sedis</taxon>
        <taxon>Zopfiaceae</taxon>
        <taxon>Zopfia</taxon>
    </lineage>
</organism>
<reference evidence="2" key="1">
    <citation type="journal article" date="2020" name="Stud. Mycol.">
        <title>101 Dothideomycetes genomes: a test case for predicting lifestyles and emergence of pathogens.</title>
        <authorList>
            <person name="Haridas S."/>
            <person name="Albert R."/>
            <person name="Binder M."/>
            <person name="Bloem J."/>
            <person name="Labutti K."/>
            <person name="Salamov A."/>
            <person name="Andreopoulos B."/>
            <person name="Baker S."/>
            <person name="Barry K."/>
            <person name="Bills G."/>
            <person name="Bluhm B."/>
            <person name="Cannon C."/>
            <person name="Castanera R."/>
            <person name="Culley D."/>
            <person name="Daum C."/>
            <person name="Ezra D."/>
            <person name="Gonzalez J."/>
            <person name="Henrissat B."/>
            <person name="Kuo A."/>
            <person name="Liang C."/>
            <person name="Lipzen A."/>
            <person name="Lutzoni F."/>
            <person name="Magnuson J."/>
            <person name="Mondo S."/>
            <person name="Nolan M."/>
            <person name="Ohm R."/>
            <person name="Pangilinan J."/>
            <person name="Park H.-J."/>
            <person name="Ramirez L."/>
            <person name="Alfaro M."/>
            <person name="Sun H."/>
            <person name="Tritt A."/>
            <person name="Yoshinaga Y."/>
            <person name="Zwiers L.-H."/>
            <person name="Turgeon B."/>
            <person name="Goodwin S."/>
            <person name="Spatafora J."/>
            <person name="Crous P."/>
            <person name="Grigoriev I."/>
        </authorList>
    </citation>
    <scope>NUCLEOTIDE SEQUENCE</scope>
    <source>
        <strain evidence="2">CBS 207.26</strain>
    </source>
</reference>
<proteinExistence type="predicted"/>
<feature type="transmembrane region" description="Helical" evidence="1">
    <location>
        <begin position="39"/>
        <end position="57"/>
    </location>
</feature>
<keyword evidence="3" id="KW-1185">Reference proteome</keyword>
<feature type="non-terminal residue" evidence="2">
    <location>
        <position position="1"/>
    </location>
</feature>
<accession>A0A6A6DRS9</accession>
<protein>
    <submittedName>
        <fullName evidence="2">Uncharacterized protein</fullName>
    </submittedName>
</protein>
<evidence type="ECO:0000256" key="1">
    <source>
        <dbReference type="SAM" id="Phobius"/>
    </source>
</evidence>
<dbReference type="AlphaFoldDB" id="A0A6A6DRS9"/>
<keyword evidence="1" id="KW-0812">Transmembrane</keyword>
<evidence type="ECO:0000313" key="2">
    <source>
        <dbReference type="EMBL" id="KAF2182327.1"/>
    </source>
</evidence>